<reference evidence="4 5" key="1">
    <citation type="submission" date="2018-08" db="EMBL/GenBank/DDBJ databases">
        <title>Genome and evolution of the arbuscular mycorrhizal fungus Diversispora epigaea (formerly Glomus versiforme) and its bacterial endosymbionts.</title>
        <authorList>
            <person name="Sun X."/>
            <person name="Fei Z."/>
            <person name="Harrison M."/>
        </authorList>
    </citation>
    <scope>NUCLEOTIDE SEQUENCE [LARGE SCALE GENOMIC DNA]</scope>
    <source>
        <strain evidence="4 5">IT104</strain>
    </source>
</reference>
<dbReference type="Pfam" id="PF00957">
    <property type="entry name" value="Synaptobrevin"/>
    <property type="match status" value="1"/>
</dbReference>
<name>A0A397HZM6_9GLOM</name>
<dbReference type="STRING" id="1348612.A0A397HZM6"/>
<dbReference type="EMBL" id="PQFF01000270">
    <property type="protein sequence ID" value="RHZ68227.1"/>
    <property type="molecule type" value="Genomic_DNA"/>
</dbReference>
<gene>
    <name evidence="4" type="ORF">Glove_296g62</name>
</gene>
<sequence length="97" mass="11182">MYLSDNVKQITQKIESTKSEIHKSLKDLADRGEKLDVLKEQTKNLASSSDVFKKQTRDTQKKMWWKNAKMTVILSVVCIIILALIIIPLILKLQNKI</sequence>
<dbReference type="InterPro" id="IPR001388">
    <property type="entry name" value="Synaptobrevin-like"/>
</dbReference>
<evidence type="ECO:0000259" key="3">
    <source>
        <dbReference type="PROSITE" id="PS50892"/>
    </source>
</evidence>
<protein>
    <recommendedName>
        <fullName evidence="3">V-SNARE coiled-coil homology domain-containing protein</fullName>
    </recommendedName>
</protein>
<dbReference type="PANTHER" id="PTHR45701">
    <property type="entry name" value="SYNAPTOBREVIN FAMILY MEMBER"/>
    <property type="match status" value="1"/>
</dbReference>
<feature type="domain" description="V-SNARE coiled-coil homology" evidence="3">
    <location>
        <begin position="6"/>
        <end position="66"/>
    </location>
</feature>
<keyword evidence="5" id="KW-1185">Reference proteome</keyword>
<dbReference type="SUPFAM" id="SSF58038">
    <property type="entry name" value="SNARE fusion complex"/>
    <property type="match status" value="1"/>
</dbReference>
<dbReference type="OrthoDB" id="190375at2759"/>
<keyword evidence="2" id="KW-0472">Membrane</keyword>
<dbReference type="PRINTS" id="PR00219">
    <property type="entry name" value="SYNAPTOBREVN"/>
</dbReference>
<accession>A0A397HZM6</accession>
<dbReference type="InterPro" id="IPR016444">
    <property type="entry name" value="Synaptobrevin/VAMP"/>
</dbReference>
<dbReference type="Proteomes" id="UP000266861">
    <property type="component" value="Unassembled WGS sequence"/>
</dbReference>
<keyword evidence="2" id="KW-0812">Transmembrane</keyword>
<evidence type="ECO:0000256" key="2">
    <source>
        <dbReference type="SAM" id="Phobius"/>
    </source>
</evidence>
<feature type="transmembrane region" description="Helical" evidence="2">
    <location>
        <begin position="70"/>
        <end position="91"/>
    </location>
</feature>
<dbReference type="AlphaFoldDB" id="A0A397HZM6"/>
<dbReference type="PROSITE" id="PS50892">
    <property type="entry name" value="V_SNARE"/>
    <property type="match status" value="1"/>
</dbReference>
<dbReference type="InterPro" id="IPR042855">
    <property type="entry name" value="V_SNARE_CC"/>
</dbReference>
<dbReference type="GO" id="GO:0016020">
    <property type="term" value="C:membrane"/>
    <property type="evidence" value="ECO:0007669"/>
    <property type="project" value="InterPro"/>
</dbReference>
<proteinExistence type="predicted"/>
<evidence type="ECO:0000313" key="5">
    <source>
        <dbReference type="Proteomes" id="UP000266861"/>
    </source>
</evidence>
<evidence type="ECO:0000256" key="1">
    <source>
        <dbReference type="PROSITE-ProRule" id="PRU00290"/>
    </source>
</evidence>
<evidence type="ECO:0000313" key="4">
    <source>
        <dbReference type="EMBL" id="RHZ68227.1"/>
    </source>
</evidence>
<keyword evidence="2" id="KW-1133">Transmembrane helix</keyword>
<keyword evidence="1" id="KW-0175">Coiled coil</keyword>
<organism evidence="4 5">
    <name type="scientific">Diversispora epigaea</name>
    <dbReference type="NCBI Taxonomy" id="1348612"/>
    <lineage>
        <taxon>Eukaryota</taxon>
        <taxon>Fungi</taxon>
        <taxon>Fungi incertae sedis</taxon>
        <taxon>Mucoromycota</taxon>
        <taxon>Glomeromycotina</taxon>
        <taxon>Glomeromycetes</taxon>
        <taxon>Diversisporales</taxon>
        <taxon>Diversisporaceae</taxon>
        <taxon>Diversispora</taxon>
    </lineage>
</organism>
<comment type="caution">
    <text evidence="4">The sequence shown here is derived from an EMBL/GenBank/DDBJ whole genome shotgun (WGS) entry which is preliminary data.</text>
</comment>
<dbReference type="GO" id="GO:0016192">
    <property type="term" value="P:vesicle-mediated transport"/>
    <property type="evidence" value="ECO:0007669"/>
    <property type="project" value="InterPro"/>
</dbReference>
<dbReference type="Gene3D" id="1.20.5.110">
    <property type="match status" value="1"/>
</dbReference>